<evidence type="ECO:0000313" key="10">
    <source>
        <dbReference type="Proteomes" id="UP001147695"/>
    </source>
</evidence>
<dbReference type="PANTHER" id="PTHR10245:SF15">
    <property type="entry name" value="ENDOTHELIAL DIFFERENTIATION-RELATED FACTOR 1"/>
    <property type="match status" value="1"/>
</dbReference>
<evidence type="ECO:0000256" key="7">
    <source>
        <dbReference type="SAM" id="MobiDB-lite"/>
    </source>
</evidence>
<dbReference type="InterPro" id="IPR013729">
    <property type="entry name" value="MBF1_N"/>
</dbReference>
<evidence type="ECO:0000256" key="5">
    <source>
        <dbReference type="ARBA" id="ARBA00023163"/>
    </source>
</evidence>
<evidence type="ECO:0000256" key="4">
    <source>
        <dbReference type="ARBA" id="ARBA00023125"/>
    </source>
</evidence>
<dbReference type="PANTHER" id="PTHR10245">
    <property type="entry name" value="ENDOTHELIAL DIFFERENTIATION-RELATED FACTOR 1 MULTIPROTEIN BRIDGING FACTOR 1"/>
    <property type="match status" value="1"/>
</dbReference>
<dbReference type="PROSITE" id="PS50943">
    <property type="entry name" value="HTH_CROC1"/>
    <property type="match status" value="1"/>
</dbReference>
<dbReference type="CDD" id="cd00093">
    <property type="entry name" value="HTH_XRE"/>
    <property type="match status" value="1"/>
</dbReference>
<dbReference type="GO" id="GO:0005634">
    <property type="term" value="C:nucleus"/>
    <property type="evidence" value="ECO:0007669"/>
    <property type="project" value="TreeGrafter"/>
</dbReference>
<evidence type="ECO:0000259" key="8">
    <source>
        <dbReference type="PROSITE" id="PS50943"/>
    </source>
</evidence>
<comment type="similarity">
    <text evidence="1">Belongs to the MBF1 family.</text>
</comment>
<dbReference type="Gene3D" id="1.10.260.40">
    <property type="entry name" value="lambda repressor-like DNA-binding domains"/>
    <property type="match status" value="1"/>
</dbReference>
<dbReference type="GO" id="GO:0003677">
    <property type="term" value="F:DNA binding"/>
    <property type="evidence" value="ECO:0007669"/>
    <property type="project" value="UniProtKB-KW"/>
</dbReference>
<accession>A0A9W9QGE9</accession>
<evidence type="ECO:0000256" key="6">
    <source>
        <dbReference type="ARBA" id="ARBA00035107"/>
    </source>
</evidence>
<feature type="domain" description="HTH cro/C1-type" evidence="8">
    <location>
        <begin position="87"/>
        <end position="120"/>
    </location>
</feature>
<feature type="compositionally biased region" description="Polar residues" evidence="7">
    <location>
        <begin position="51"/>
        <end position="60"/>
    </location>
</feature>
<dbReference type="AlphaFoldDB" id="A0A9W9QGE9"/>
<reference evidence="9" key="2">
    <citation type="journal article" date="2023" name="IMA Fungus">
        <title>Comparative genomic study of the Penicillium genus elucidates a diverse pangenome and 15 lateral gene transfer events.</title>
        <authorList>
            <person name="Petersen C."/>
            <person name="Sorensen T."/>
            <person name="Nielsen M.R."/>
            <person name="Sondergaard T.E."/>
            <person name="Sorensen J.L."/>
            <person name="Fitzpatrick D.A."/>
            <person name="Frisvad J.C."/>
            <person name="Nielsen K.L."/>
        </authorList>
    </citation>
    <scope>NUCLEOTIDE SEQUENCE</scope>
    <source>
        <strain evidence="9">IBT 35673</strain>
    </source>
</reference>
<protein>
    <recommendedName>
        <fullName evidence="2">Multiprotein-bridging factor 1</fullName>
    </recommendedName>
</protein>
<keyword evidence="5" id="KW-0804">Transcription</keyword>
<dbReference type="InterPro" id="IPR001387">
    <property type="entry name" value="Cro/C1-type_HTH"/>
</dbReference>
<evidence type="ECO:0000313" key="9">
    <source>
        <dbReference type="EMBL" id="KAJ5334877.1"/>
    </source>
</evidence>
<gene>
    <name evidence="9" type="ORF">N7452_007280</name>
</gene>
<evidence type="ECO:0000256" key="1">
    <source>
        <dbReference type="ARBA" id="ARBA00009802"/>
    </source>
</evidence>
<organism evidence="9 10">
    <name type="scientific">Penicillium brevicompactum</name>
    <dbReference type="NCBI Taxonomy" id="5074"/>
    <lineage>
        <taxon>Eukaryota</taxon>
        <taxon>Fungi</taxon>
        <taxon>Dikarya</taxon>
        <taxon>Ascomycota</taxon>
        <taxon>Pezizomycotina</taxon>
        <taxon>Eurotiomycetes</taxon>
        <taxon>Eurotiomycetidae</taxon>
        <taxon>Eurotiales</taxon>
        <taxon>Aspergillaceae</taxon>
        <taxon>Penicillium</taxon>
    </lineage>
</organism>
<evidence type="ECO:0000256" key="3">
    <source>
        <dbReference type="ARBA" id="ARBA00023015"/>
    </source>
</evidence>
<sequence length="149" mass="16287">MSYYDSEPTLKIGSSYKKAGEQPRERTVKGNSALNAAYRNGNVTAEKKYATPNQSGSNPEGQLMTKVDRADDIVKPAVMDKQIAQNIIAARTNRKLNQKQLAAQANVPLTTLQQMERGQALSQVANPALIKLQKVLPGANLRTKKPPVK</sequence>
<proteinExistence type="inferred from homology"/>
<dbReference type="EMBL" id="JAPZBQ010000004">
    <property type="protein sequence ID" value="KAJ5334877.1"/>
    <property type="molecule type" value="Genomic_DNA"/>
</dbReference>
<dbReference type="Pfam" id="PF01381">
    <property type="entry name" value="HTH_3"/>
    <property type="match status" value="1"/>
</dbReference>
<feature type="region of interest" description="Disordered" evidence="7">
    <location>
        <begin position="44"/>
        <end position="64"/>
    </location>
</feature>
<keyword evidence="4" id="KW-0238">DNA-binding</keyword>
<dbReference type="SUPFAM" id="SSF47413">
    <property type="entry name" value="lambda repressor-like DNA-binding domains"/>
    <property type="match status" value="1"/>
</dbReference>
<dbReference type="InterPro" id="IPR010982">
    <property type="entry name" value="Lambda_DNA-bd_dom_sf"/>
</dbReference>
<evidence type="ECO:0000256" key="2">
    <source>
        <dbReference type="ARBA" id="ARBA00014317"/>
    </source>
</evidence>
<name>A0A9W9QGE9_PENBR</name>
<reference evidence="9" key="1">
    <citation type="submission" date="2022-12" db="EMBL/GenBank/DDBJ databases">
        <authorList>
            <person name="Petersen C."/>
        </authorList>
    </citation>
    <scope>NUCLEOTIDE SEQUENCE</scope>
    <source>
        <strain evidence="9">IBT 35673</strain>
    </source>
</reference>
<comment type="function">
    <text evidence="6">Transcriptional coactivator that stimulates GCN4-dependent transcriptional activity by bridging the DNA-binding region of GCN4 and TBP (SPT15), thereby recruiting TBP to GCN4-bound promoters. Involved in induction of the ribosome quality control (RQC) pathway; a pathway that degrades nascent peptide chains during problematic translation. Required to prevent stalled ribosomes from frameshifting.</text>
</comment>
<dbReference type="Pfam" id="PF08523">
    <property type="entry name" value="MBF1"/>
    <property type="match status" value="1"/>
</dbReference>
<comment type="caution">
    <text evidence="9">The sequence shown here is derived from an EMBL/GenBank/DDBJ whole genome shotgun (WGS) entry which is preliminary data.</text>
</comment>
<dbReference type="Proteomes" id="UP001147695">
    <property type="component" value="Unassembled WGS sequence"/>
</dbReference>
<keyword evidence="3" id="KW-0805">Transcription regulation</keyword>